<reference evidence="2 3" key="1">
    <citation type="submission" date="2022-03" db="EMBL/GenBank/DDBJ databases">
        <title>Complete genome sequence of Enterococcus innesii DB-1.</title>
        <authorList>
            <person name="Fukuda D."/>
            <person name="Nolasco-Hipolito C."/>
        </authorList>
    </citation>
    <scope>NUCLEOTIDE SEQUENCE [LARGE SCALE GENOMIC DNA]</scope>
    <source>
        <strain evidence="2 3">DB-1</strain>
    </source>
</reference>
<feature type="transmembrane region" description="Helical" evidence="1">
    <location>
        <begin position="28"/>
        <end position="49"/>
    </location>
</feature>
<dbReference type="Proteomes" id="UP000831692">
    <property type="component" value="Chromosome"/>
</dbReference>
<gene>
    <name evidence="2" type="ORF">ENLAB_01460</name>
</gene>
<evidence type="ECO:0000313" key="3">
    <source>
        <dbReference type="Proteomes" id="UP000831692"/>
    </source>
</evidence>
<protein>
    <submittedName>
        <fullName evidence="2">Uncharacterized protein</fullName>
    </submittedName>
</protein>
<proteinExistence type="predicted"/>
<keyword evidence="1" id="KW-1133">Transmembrane helix</keyword>
<keyword evidence="3" id="KW-1185">Reference proteome</keyword>
<dbReference type="GeneID" id="83456150"/>
<dbReference type="EMBL" id="AP025635">
    <property type="protein sequence ID" value="BDG66582.1"/>
    <property type="molecule type" value="Genomic_DNA"/>
</dbReference>
<dbReference type="RefSeq" id="WP_189372271.1">
    <property type="nucleotide sequence ID" value="NZ_AP025635.1"/>
</dbReference>
<organism evidence="2 3">
    <name type="scientific">Enterococcus innesii</name>
    <dbReference type="NCBI Taxonomy" id="2839759"/>
    <lineage>
        <taxon>Bacteria</taxon>
        <taxon>Bacillati</taxon>
        <taxon>Bacillota</taxon>
        <taxon>Bacilli</taxon>
        <taxon>Lactobacillales</taxon>
        <taxon>Enterococcaceae</taxon>
        <taxon>Enterococcus</taxon>
    </lineage>
</organism>
<evidence type="ECO:0000256" key="1">
    <source>
        <dbReference type="SAM" id="Phobius"/>
    </source>
</evidence>
<sequence>MGTKDREYYRNEVKKSEKNKKNLLIQRLNQLAFVLVVSIIVLLAILYYIV</sequence>
<accession>A0ABN6NNE4</accession>
<name>A0ABN6NNE4_9ENTE</name>
<evidence type="ECO:0000313" key="2">
    <source>
        <dbReference type="EMBL" id="BDG66582.1"/>
    </source>
</evidence>
<keyword evidence="1" id="KW-0472">Membrane</keyword>
<keyword evidence="1" id="KW-0812">Transmembrane</keyword>